<keyword evidence="4" id="KW-0964">Secreted</keyword>
<dbReference type="Gene3D" id="3.40.630.10">
    <property type="entry name" value="Zn peptidases"/>
    <property type="match status" value="1"/>
</dbReference>
<evidence type="ECO:0000256" key="5">
    <source>
        <dbReference type="ARBA" id="ARBA00022670"/>
    </source>
</evidence>
<dbReference type="Proteomes" id="UP000433089">
    <property type="component" value="Unassembled WGS sequence"/>
</dbReference>
<comment type="subcellular location">
    <subcellularLocation>
        <location evidence="2">Secreted</location>
    </subcellularLocation>
</comment>
<evidence type="ECO:0000256" key="10">
    <source>
        <dbReference type="PROSITE-ProRule" id="PRU01379"/>
    </source>
</evidence>
<evidence type="ECO:0000256" key="2">
    <source>
        <dbReference type="ARBA" id="ARBA00004613"/>
    </source>
</evidence>
<dbReference type="PROSITE" id="PS52035">
    <property type="entry name" value="PEPTIDASE_M14"/>
    <property type="match status" value="1"/>
</dbReference>
<feature type="domain" description="Peptidase M14" evidence="12">
    <location>
        <begin position="67"/>
        <end position="352"/>
    </location>
</feature>
<comment type="cofactor">
    <cofactor evidence="1">
        <name>Zn(2+)</name>
        <dbReference type="ChEBI" id="CHEBI:29105"/>
    </cofactor>
</comment>
<evidence type="ECO:0000313" key="13">
    <source>
        <dbReference type="EMBL" id="VXB07549.1"/>
    </source>
</evidence>
<keyword evidence="7" id="KW-0378">Hydrolase</keyword>
<dbReference type="CDD" id="cd06242">
    <property type="entry name" value="M14-like"/>
    <property type="match status" value="1"/>
</dbReference>
<dbReference type="RefSeq" id="WP_159159450.1">
    <property type="nucleotide sequence ID" value="NZ_JARLXD010000031.1"/>
</dbReference>
<organism evidence="13 14">
    <name type="scientific">Bacillus altitudinis</name>
    <dbReference type="NCBI Taxonomy" id="293387"/>
    <lineage>
        <taxon>Bacteria</taxon>
        <taxon>Bacillati</taxon>
        <taxon>Bacillota</taxon>
        <taxon>Bacilli</taxon>
        <taxon>Bacillales</taxon>
        <taxon>Bacillaceae</taxon>
        <taxon>Bacillus</taxon>
    </lineage>
</organism>
<dbReference type="AlphaFoldDB" id="A0A653MTA1"/>
<dbReference type="GO" id="GO:0005615">
    <property type="term" value="C:extracellular space"/>
    <property type="evidence" value="ECO:0007669"/>
    <property type="project" value="TreeGrafter"/>
</dbReference>
<evidence type="ECO:0000256" key="9">
    <source>
        <dbReference type="ARBA" id="ARBA00023180"/>
    </source>
</evidence>
<dbReference type="EMBL" id="CABWLH010000008">
    <property type="protein sequence ID" value="VXB07549.1"/>
    <property type="molecule type" value="Genomic_DNA"/>
</dbReference>
<protein>
    <submittedName>
        <fullName evidence="13">Zinc carboxypeptidase</fullName>
    </submittedName>
</protein>
<keyword evidence="13" id="KW-0121">Carboxypeptidase</keyword>
<feature type="chain" id="PRO_5039341600" evidence="11">
    <location>
        <begin position="31"/>
        <end position="546"/>
    </location>
</feature>
<reference evidence="13 14" key="1">
    <citation type="submission" date="2019-10" db="EMBL/GenBank/DDBJ databases">
        <authorList>
            <person name="Karimi E."/>
        </authorList>
    </citation>
    <scope>NUCLEOTIDE SEQUENCE [LARGE SCALE GENOMIC DNA]</scope>
    <source>
        <strain evidence="13">Bacillus sp. 348</strain>
    </source>
</reference>
<dbReference type="SUPFAM" id="SSF53187">
    <property type="entry name" value="Zn-dependent exopeptidases"/>
    <property type="match status" value="1"/>
</dbReference>
<dbReference type="Pfam" id="PF00246">
    <property type="entry name" value="Peptidase_M14"/>
    <property type="match status" value="1"/>
</dbReference>
<evidence type="ECO:0000256" key="6">
    <source>
        <dbReference type="ARBA" id="ARBA00022729"/>
    </source>
</evidence>
<dbReference type="GO" id="GO:0004181">
    <property type="term" value="F:metallocarboxypeptidase activity"/>
    <property type="evidence" value="ECO:0007669"/>
    <property type="project" value="InterPro"/>
</dbReference>
<keyword evidence="6 11" id="KW-0732">Signal</keyword>
<feature type="active site" description="Proton donor/acceptor" evidence="10">
    <location>
        <position position="316"/>
    </location>
</feature>
<keyword evidence="5" id="KW-0645">Protease</keyword>
<dbReference type="SMART" id="SM00631">
    <property type="entry name" value="Zn_pept"/>
    <property type="match status" value="1"/>
</dbReference>
<gene>
    <name evidence="13" type="ORF">BACI348_30172</name>
</gene>
<evidence type="ECO:0000256" key="11">
    <source>
        <dbReference type="SAM" id="SignalP"/>
    </source>
</evidence>
<feature type="signal peptide" evidence="11">
    <location>
        <begin position="1"/>
        <end position="30"/>
    </location>
</feature>
<dbReference type="GO" id="GO:0008270">
    <property type="term" value="F:zinc ion binding"/>
    <property type="evidence" value="ECO:0007669"/>
    <property type="project" value="InterPro"/>
</dbReference>
<keyword evidence="9" id="KW-0325">Glycoprotein</keyword>
<evidence type="ECO:0000256" key="3">
    <source>
        <dbReference type="ARBA" id="ARBA00005988"/>
    </source>
</evidence>
<keyword evidence="8" id="KW-0843">Virulence</keyword>
<evidence type="ECO:0000256" key="8">
    <source>
        <dbReference type="ARBA" id="ARBA00023026"/>
    </source>
</evidence>
<evidence type="ECO:0000256" key="1">
    <source>
        <dbReference type="ARBA" id="ARBA00001947"/>
    </source>
</evidence>
<dbReference type="InterPro" id="IPR000834">
    <property type="entry name" value="Peptidase_M14"/>
</dbReference>
<sequence length="546" mass="60560">MSKQKSTILFAAVCLMAGSLSMVTPASANAETPYYGKSYEQPASVQKLYPEPDETFDTPAFQKKGEAFTTQEELQDFLRDIVSKSPYATQKQIGTSIEGRSIPALYFTKDRHISPLSKKPTIWLQAQIHGNEPASGESALVIAKRLAGDEGERILSHVNVIIVPRINPDGSYAFDRRLANGMDGNRDHMTLESPELTALHQEFNRFAPEVVIDAHEYDVGQKQFEDIGASGALKYHDLLILSGKNLNIPESIRLTSNELYVNGVREALTNKGFSNDLYYTNTRGKDGKIDLYEGGTDARIGRNALALSPALSFLVESRGIGIGREDFTRRVAAQVTTHEKIIETTVKHAKQVKQQMVTERLKLVKKGLQPNDDDQVVIQDAFKAPVNDSLEMVDIEKGQTTNVPVRFHSASDAVPVLTRERPTAYLILPGHEGVDRKLRTLGLKSVTLPVGMKVPVQAYEVTKRVETSKTEIQLETRLVEKKRQLPKGTKVYVTAQPETNLLSLALEPESKDSYMSSGFIASKVGDELPVYRFLLSQKTLGINKKD</sequence>
<evidence type="ECO:0000259" key="12">
    <source>
        <dbReference type="PROSITE" id="PS52035"/>
    </source>
</evidence>
<evidence type="ECO:0000256" key="7">
    <source>
        <dbReference type="ARBA" id="ARBA00022801"/>
    </source>
</evidence>
<dbReference type="GO" id="GO:0006508">
    <property type="term" value="P:proteolysis"/>
    <property type="evidence" value="ECO:0007669"/>
    <property type="project" value="UniProtKB-KW"/>
</dbReference>
<evidence type="ECO:0000313" key="14">
    <source>
        <dbReference type="Proteomes" id="UP000433089"/>
    </source>
</evidence>
<dbReference type="PANTHER" id="PTHR11705:SF83">
    <property type="entry name" value="INACTIVE METALLOCARBOXYPEPTIDASE ECM14"/>
    <property type="match status" value="1"/>
</dbReference>
<comment type="similarity">
    <text evidence="3 10">Belongs to the peptidase M14 family.</text>
</comment>
<proteinExistence type="inferred from homology"/>
<evidence type="ECO:0000256" key="4">
    <source>
        <dbReference type="ARBA" id="ARBA00022525"/>
    </source>
</evidence>
<accession>A0A653MTA1</accession>
<dbReference type="PANTHER" id="PTHR11705">
    <property type="entry name" value="PROTEASE FAMILY M14 CARBOXYPEPTIDASE A,B"/>
    <property type="match status" value="1"/>
</dbReference>
<name>A0A653MTA1_BACAB</name>